<dbReference type="GO" id="GO:0072380">
    <property type="term" value="C:TRC complex"/>
    <property type="evidence" value="ECO:0007669"/>
    <property type="project" value="TreeGrafter"/>
</dbReference>
<keyword evidence="4" id="KW-1185">Reference proteome</keyword>
<keyword evidence="2" id="KW-0802">TPR repeat</keyword>
<dbReference type="EMBL" id="JADGJD010000723">
    <property type="protein sequence ID" value="KAJ3048887.1"/>
    <property type="molecule type" value="Genomic_DNA"/>
</dbReference>
<dbReference type="PANTHER" id="PTHR45831">
    <property type="entry name" value="LD24721P"/>
    <property type="match status" value="1"/>
</dbReference>
<dbReference type="GO" id="GO:0006620">
    <property type="term" value="P:post-translational protein targeting to endoplasmic reticulum membrane"/>
    <property type="evidence" value="ECO:0007669"/>
    <property type="project" value="TreeGrafter"/>
</dbReference>
<dbReference type="GO" id="GO:0016020">
    <property type="term" value="C:membrane"/>
    <property type="evidence" value="ECO:0007669"/>
    <property type="project" value="TreeGrafter"/>
</dbReference>
<accession>A0AAD5SAV3</accession>
<dbReference type="Proteomes" id="UP001212841">
    <property type="component" value="Unassembled WGS sequence"/>
</dbReference>
<dbReference type="SUPFAM" id="SSF48452">
    <property type="entry name" value="TPR-like"/>
    <property type="match status" value="1"/>
</dbReference>
<evidence type="ECO:0000256" key="1">
    <source>
        <dbReference type="ARBA" id="ARBA00022737"/>
    </source>
</evidence>
<dbReference type="Pfam" id="PF13432">
    <property type="entry name" value="TPR_16"/>
    <property type="match status" value="2"/>
</dbReference>
<protein>
    <submittedName>
        <fullName evidence="3">Protein SGT1 A</fullName>
    </submittedName>
</protein>
<reference evidence="3" key="1">
    <citation type="submission" date="2020-05" db="EMBL/GenBank/DDBJ databases">
        <title>Phylogenomic resolution of chytrid fungi.</title>
        <authorList>
            <person name="Stajich J.E."/>
            <person name="Amses K."/>
            <person name="Simmons R."/>
            <person name="Seto K."/>
            <person name="Myers J."/>
            <person name="Bonds A."/>
            <person name="Quandt C.A."/>
            <person name="Barry K."/>
            <person name="Liu P."/>
            <person name="Grigoriev I."/>
            <person name="Longcore J.E."/>
            <person name="James T.Y."/>
        </authorList>
    </citation>
    <scope>NUCLEOTIDE SEQUENCE</scope>
    <source>
        <strain evidence="3">JEL0318</strain>
    </source>
</reference>
<feature type="non-terminal residue" evidence="3">
    <location>
        <position position="130"/>
    </location>
</feature>
<name>A0AAD5SAV3_9FUNG</name>
<dbReference type="Gene3D" id="1.25.40.10">
    <property type="entry name" value="Tetratricopeptide repeat domain"/>
    <property type="match status" value="1"/>
</dbReference>
<evidence type="ECO:0000313" key="3">
    <source>
        <dbReference type="EMBL" id="KAJ3048887.1"/>
    </source>
</evidence>
<evidence type="ECO:0000313" key="4">
    <source>
        <dbReference type="Proteomes" id="UP001212841"/>
    </source>
</evidence>
<keyword evidence="1" id="KW-0677">Repeat</keyword>
<comment type="caution">
    <text evidence="3">The sequence shown here is derived from an EMBL/GenBank/DDBJ whole genome shotgun (WGS) entry which is preliminary data.</text>
</comment>
<sequence>MTSDPTAVLADANSAFVDEDYSRALSLYTTLIEAEPSNPEFLLKRAAAHAKLGSHSAALTDAQAAIMLADGKVDVVGKAHLRRGMALWELGKKTEARDAFVEAQRCAGGAGQEDAVLKRWLEKSEKELPK</sequence>
<evidence type="ECO:0000256" key="2">
    <source>
        <dbReference type="ARBA" id="ARBA00022803"/>
    </source>
</evidence>
<dbReference type="PANTHER" id="PTHR45831:SF2">
    <property type="entry name" value="LD24721P"/>
    <property type="match status" value="1"/>
</dbReference>
<dbReference type="InterPro" id="IPR011990">
    <property type="entry name" value="TPR-like_helical_dom_sf"/>
</dbReference>
<dbReference type="InterPro" id="IPR047150">
    <property type="entry name" value="SGT"/>
</dbReference>
<dbReference type="SMART" id="SM00028">
    <property type="entry name" value="TPR"/>
    <property type="match status" value="3"/>
</dbReference>
<dbReference type="GO" id="GO:0060090">
    <property type="term" value="F:molecular adaptor activity"/>
    <property type="evidence" value="ECO:0007669"/>
    <property type="project" value="TreeGrafter"/>
</dbReference>
<proteinExistence type="predicted"/>
<dbReference type="AlphaFoldDB" id="A0AAD5SAV3"/>
<dbReference type="InterPro" id="IPR019734">
    <property type="entry name" value="TPR_rpt"/>
</dbReference>
<gene>
    <name evidence="3" type="primary">SGT1A</name>
    <name evidence="3" type="ORF">HK097_010119</name>
</gene>
<organism evidence="3 4">
    <name type="scientific">Rhizophlyctis rosea</name>
    <dbReference type="NCBI Taxonomy" id="64517"/>
    <lineage>
        <taxon>Eukaryota</taxon>
        <taxon>Fungi</taxon>
        <taxon>Fungi incertae sedis</taxon>
        <taxon>Chytridiomycota</taxon>
        <taxon>Chytridiomycota incertae sedis</taxon>
        <taxon>Chytridiomycetes</taxon>
        <taxon>Rhizophlyctidales</taxon>
        <taxon>Rhizophlyctidaceae</taxon>
        <taxon>Rhizophlyctis</taxon>
    </lineage>
</organism>